<accession>A0ABP9N9X2</accession>
<dbReference type="Proteomes" id="UP001500804">
    <property type="component" value="Unassembled WGS sequence"/>
</dbReference>
<dbReference type="RefSeq" id="WP_345603340.1">
    <property type="nucleotide sequence ID" value="NZ_BAABJO010000003.1"/>
</dbReference>
<organism evidence="1 2">
    <name type="scientific">Pseudonocardia adelaidensis</name>
    <dbReference type="NCBI Taxonomy" id="648754"/>
    <lineage>
        <taxon>Bacteria</taxon>
        <taxon>Bacillati</taxon>
        <taxon>Actinomycetota</taxon>
        <taxon>Actinomycetes</taxon>
        <taxon>Pseudonocardiales</taxon>
        <taxon>Pseudonocardiaceae</taxon>
        <taxon>Pseudonocardia</taxon>
    </lineage>
</organism>
<keyword evidence="2" id="KW-1185">Reference proteome</keyword>
<sequence length="50" mass="5269">MSPIDENAGRRAHQCLQVHGNTGGALADLGDDLGDDALRLLLDLIEDLLG</sequence>
<protein>
    <submittedName>
        <fullName evidence="1">Uncharacterized protein</fullName>
    </submittedName>
</protein>
<reference evidence="2" key="1">
    <citation type="journal article" date="2019" name="Int. J. Syst. Evol. Microbiol.">
        <title>The Global Catalogue of Microorganisms (GCM) 10K type strain sequencing project: providing services to taxonomists for standard genome sequencing and annotation.</title>
        <authorList>
            <consortium name="The Broad Institute Genomics Platform"/>
            <consortium name="The Broad Institute Genome Sequencing Center for Infectious Disease"/>
            <person name="Wu L."/>
            <person name="Ma J."/>
        </authorList>
    </citation>
    <scope>NUCLEOTIDE SEQUENCE [LARGE SCALE GENOMIC DNA]</scope>
    <source>
        <strain evidence="2">JCM 18302</strain>
    </source>
</reference>
<evidence type="ECO:0000313" key="2">
    <source>
        <dbReference type="Proteomes" id="UP001500804"/>
    </source>
</evidence>
<dbReference type="EMBL" id="BAABJO010000003">
    <property type="protein sequence ID" value="GAA5112896.1"/>
    <property type="molecule type" value="Genomic_DNA"/>
</dbReference>
<proteinExistence type="predicted"/>
<comment type="caution">
    <text evidence="1">The sequence shown here is derived from an EMBL/GenBank/DDBJ whole genome shotgun (WGS) entry which is preliminary data.</text>
</comment>
<gene>
    <name evidence="1" type="ORF">GCM10023320_07730</name>
</gene>
<evidence type="ECO:0000313" key="1">
    <source>
        <dbReference type="EMBL" id="GAA5112896.1"/>
    </source>
</evidence>
<name>A0ABP9N9X2_9PSEU</name>